<organism evidence="1 2">
    <name type="scientific">Ligilactobacillus equi DPC 6820</name>
    <dbReference type="NCBI Taxonomy" id="1392007"/>
    <lineage>
        <taxon>Bacteria</taxon>
        <taxon>Bacillati</taxon>
        <taxon>Bacillota</taxon>
        <taxon>Bacilli</taxon>
        <taxon>Lactobacillales</taxon>
        <taxon>Lactobacillaceae</taxon>
        <taxon>Ligilactobacillus</taxon>
    </lineage>
</organism>
<dbReference type="AlphaFoldDB" id="V7HXQ3"/>
<proteinExistence type="predicted"/>
<dbReference type="EMBL" id="AWWH01000014">
    <property type="protein sequence ID" value="ETA75019.1"/>
    <property type="molecule type" value="Genomic_DNA"/>
</dbReference>
<evidence type="ECO:0000313" key="1">
    <source>
        <dbReference type="EMBL" id="ETA75019.1"/>
    </source>
</evidence>
<protein>
    <submittedName>
        <fullName evidence="1">Uncharacterized protein</fullName>
    </submittedName>
</protein>
<dbReference type="PATRIC" id="fig|1392007.3.peg.142"/>
<reference evidence="1 2" key="1">
    <citation type="journal article" date="2014" name="Genome Announc.">
        <title>The Genome of the Predominant Equine Lactobacillus Species, Lactobacillus equi, Is Reflective of Its Lifestyle Adaptations to an Herbivorous Host.</title>
        <authorList>
            <person name="O'Donnell M.M."/>
            <person name="Harris H.M."/>
            <person name="O'Toole P.W."/>
            <person name="Ross R.P."/>
        </authorList>
    </citation>
    <scope>NUCLEOTIDE SEQUENCE [LARGE SCALE GENOMIC DNA]</scope>
    <source>
        <strain evidence="1 2">DPC 6820</strain>
    </source>
</reference>
<dbReference type="Proteomes" id="UP000018559">
    <property type="component" value="Unassembled WGS sequence"/>
</dbReference>
<sequence length="78" mass="9183">MVKESQKHASRAWEKRNPERTSYLALRRATFNFVHPKSGTKAERAIQANWDDYINDLDTLTHLLEQQKTMYFNGKGEN</sequence>
<evidence type="ECO:0000313" key="2">
    <source>
        <dbReference type="Proteomes" id="UP000018559"/>
    </source>
</evidence>
<comment type="caution">
    <text evidence="1">The sequence shown here is derived from an EMBL/GenBank/DDBJ whole genome shotgun (WGS) entry which is preliminary data.</text>
</comment>
<dbReference type="RefSeq" id="WP_023858755.1">
    <property type="nucleotide sequence ID" value="NZ_AWWH01000014.1"/>
</dbReference>
<name>V7HXQ3_9LACO</name>
<accession>V7HXQ3</accession>
<keyword evidence="2" id="KW-1185">Reference proteome</keyword>
<gene>
    <name evidence="1" type="ORF">LEQ_1434c</name>
</gene>